<name>A0A0D0F5D0_9SPHI</name>
<evidence type="ECO:0000313" key="2">
    <source>
        <dbReference type="Proteomes" id="UP000032049"/>
    </source>
</evidence>
<accession>A0A0D0F5D0</accession>
<comment type="caution">
    <text evidence="1">The sequence shown here is derived from an EMBL/GenBank/DDBJ whole genome shotgun (WGS) entry which is preliminary data.</text>
</comment>
<dbReference type="STRING" id="1503925.TH53_12750"/>
<dbReference type="Proteomes" id="UP000032049">
    <property type="component" value="Unassembled WGS sequence"/>
</dbReference>
<evidence type="ECO:0000313" key="1">
    <source>
        <dbReference type="EMBL" id="KIO76788.1"/>
    </source>
</evidence>
<reference evidence="1 2" key="1">
    <citation type="submission" date="2015-01" db="EMBL/GenBank/DDBJ databases">
        <title>Draft genome sequence of Pedobacter sp. NL19 isolated from sludge of an effluent treatment pond in an abandoned uranium mine.</title>
        <authorList>
            <person name="Santos T."/>
            <person name="Caetano T."/>
            <person name="Covas C."/>
            <person name="Cruz A."/>
            <person name="Mendo S."/>
        </authorList>
    </citation>
    <scope>NUCLEOTIDE SEQUENCE [LARGE SCALE GENOMIC DNA]</scope>
    <source>
        <strain evidence="1 2">NL19</strain>
    </source>
</reference>
<dbReference type="EMBL" id="JXRA01000054">
    <property type="protein sequence ID" value="KIO76788.1"/>
    <property type="molecule type" value="Genomic_DNA"/>
</dbReference>
<dbReference type="AlphaFoldDB" id="A0A0D0F5D0"/>
<protein>
    <submittedName>
        <fullName evidence="1">Uncharacterized protein</fullName>
    </submittedName>
</protein>
<keyword evidence="2" id="KW-1185">Reference proteome</keyword>
<sequence length="132" mass="15346">MKMKEIPEKIIRQALNVNKMKFKITVILLLIFSSNLKANQIDSNALNKREQQNTKYFVIKPKSPDYKINLVELNSKKLYGIDKNIELFNILIDKNLLVLFSVLPTKTEDLWSEIKINQLNNVVGVEDLKKNT</sequence>
<gene>
    <name evidence="1" type="ORF">TH53_12750</name>
</gene>
<organism evidence="1 2">
    <name type="scientific">Pedobacter lusitanus</name>
    <dbReference type="NCBI Taxonomy" id="1503925"/>
    <lineage>
        <taxon>Bacteria</taxon>
        <taxon>Pseudomonadati</taxon>
        <taxon>Bacteroidota</taxon>
        <taxon>Sphingobacteriia</taxon>
        <taxon>Sphingobacteriales</taxon>
        <taxon>Sphingobacteriaceae</taxon>
        <taxon>Pedobacter</taxon>
    </lineage>
</organism>
<proteinExistence type="predicted"/>